<dbReference type="EMBL" id="NCVQ01000002">
    <property type="protein sequence ID" value="PWZ46493.1"/>
    <property type="molecule type" value="Genomic_DNA"/>
</dbReference>
<feature type="compositionally biased region" description="Basic and acidic residues" evidence="1">
    <location>
        <begin position="1"/>
        <end position="14"/>
    </location>
</feature>
<comment type="caution">
    <text evidence="2">The sequence shown here is derived from an EMBL/GenBank/DDBJ whole genome shotgun (WGS) entry which is preliminary data.</text>
</comment>
<organism evidence="2 3">
    <name type="scientific">Zea mays</name>
    <name type="common">Maize</name>
    <dbReference type="NCBI Taxonomy" id="4577"/>
    <lineage>
        <taxon>Eukaryota</taxon>
        <taxon>Viridiplantae</taxon>
        <taxon>Streptophyta</taxon>
        <taxon>Embryophyta</taxon>
        <taxon>Tracheophyta</taxon>
        <taxon>Spermatophyta</taxon>
        <taxon>Magnoliopsida</taxon>
        <taxon>Liliopsida</taxon>
        <taxon>Poales</taxon>
        <taxon>Poaceae</taxon>
        <taxon>PACMAD clade</taxon>
        <taxon>Panicoideae</taxon>
        <taxon>Andropogonodae</taxon>
        <taxon>Andropogoneae</taxon>
        <taxon>Tripsacinae</taxon>
        <taxon>Zea</taxon>
    </lineage>
</organism>
<keyword evidence="2" id="KW-0067">ATP-binding</keyword>
<dbReference type="Proteomes" id="UP000251960">
    <property type="component" value="Chromosome 10"/>
</dbReference>
<name>A0A3L6GD83_MAIZE</name>
<dbReference type="AlphaFoldDB" id="A0A3L6GD83"/>
<evidence type="ECO:0000256" key="1">
    <source>
        <dbReference type="SAM" id="MobiDB-lite"/>
    </source>
</evidence>
<dbReference type="GO" id="GO:0004386">
    <property type="term" value="F:helicase activity"/>
    <property type="evidence" value="ECO:0007669"/>
    <property type="project" value="UniProtKB-KW"/>
</dbReference>
<sequence>MPREGDEGRPHESPPGKPPGIIVRRDPVAREGEEGRPRESLSGKPPVRKLTGVFDLLKIMLYKVCANGSSALPDWEMEASIMEFYGRIEALYSLFLFADTFLGKGIFRDDRDEDEDSVQEREVNKEMVVYLVDASPKMFTPATTQVSMFYVSIEKLRTVKLHH</sequence>
<keyword evidence="2" id="KW-0547">Nucleotide-binding</keyword>
<feature type="compositionally biased region" description="Basic and acidic residues" evidence="1">
    <location>
        <begin position="23"/>
        <end position="41"/>
    </location>
</feature>
<protein>
    <submittedName>
        <fullName evidence="2">ATP-dependent DNA helicase 2 subunit KU70</fullName>
    </submittedName>
</protein>
<keyword evidence="2" id="KW-0378">Hydrolase</keyword>
<accession>A0A3L6GD83</accession>
<keyword evidence="2" id="KW-0347">Helicase</keyword>
<feature type="region of interest" description="Disordered" evidence="1">
    <location>
        <begin position="1"/>
        <end position="44"/>
    </location>
</feature>
<gene>
    <name evidence="2" type="primary">KU70_0</name>
    <name evidence="2" type="ORF">Zm00014a_012534</name>
</gene>
<evidence type="ECO:0000313" key="3">
    <source>
        <dbReference type="Proteomes" id="UP000251960"/>
    </source>
</evidence>
<proteinExistence type="predicted"/>
<reference evidence="2 3" key="1">
    <citation type="journal article" date="2018" name="Nat. Genet.">
        <title>Extensive intraspecific gene order and gene structural variations between Mo17 and other maize genomes.</title>
        <authorList>
            <person name="Sun S."/>
            <person name="Zhou Y."/>
            <person name="Chen J."/>
            <person name="Shi J."/>
            <person name="Zhao H."/>
            <person name="Zhao H."/>
            <person name="Song W."/>
            <person name="Zhang M."/>
            <person name="Cui Y."/>
            <person name="Dong X."/>
            <person name="Liu H."/>
            <person name="Ma X."/>
            <person name="Jiao Y."/>
            <person name="Wang B."/>
            <person name="Wei X."/>
            <person name="Stein J.C."/>
            <person name="Glaubitz J.C."/>
            <person name="Lu F."/>
            <person name="Yu G."/>
            <person name="Liang C."/>
            <person name="Fengler K."/>
            <person name="Li B."/>
            <person name="Rafalski A."/>
            <person name="Schnable P.S."/>
            <person name="Ware D.H."/>
            <person name="Buckler E.S."/>
            <person name="Lai J."/>
        </authorList>
    </citation>
    <scope>NUCLEOTIDE SEQUENCE [LARGE SCALE GENOMIC DNA]</scope>
    <source>
        <strain evidence="3">cv. Missouri 17</strain>
        <tissue evidence="2">Seedling</tissue>
    </source>
</reference>
<evidence type="ECO:0000313" key="2">
    <source>
        <dbReference type="EMBL" id="PWZ46493.1"/>
    </source>
</evidence>